<dbReference type="PANTHER" id="PTHR43800">
    <property type="entry name" value="PEPTIDYL-LYSINE N-ACETYLTRANSFERASE YJAB"/>
    <property type="match status" value="1"/>
</dbReference>
<evidence type="ECO:0000256" key="1">
    <source>
        <dbReference type="ARBA" id="ARBA00022679"/>
    </source>
</evidence>
<evidence type="ECO:0000259" key="3">
    <source>
        <dbReference type="PROSITE" id="PS51186"/>
    </source>
</evidence>
<feature type="domain" description="N-acetyltransferase" evidence="3">
    <location>
        <begin position="15"/>
        <end position="144"/>
    </location>
</feature>
<sequence>MDFQIIKYQPQYKNQVISVWEKSVLATHHFLIGKDFLEIKALLHDYDFEVLEMFCLIADHKIIGFIGIYQSKIEMLFLDPDHIGKGLGRQLIDFAVTKQGARLVDVNEQNTYAKTFYEKAGFQVYERTEKDDFGKDYPLLRMKLSESS</sequence>
<evidence type="ECO:0000313" key="4">
    <source>
        <dbReference type="EMBL" id="MFN0254164.1"/>
    </source>
</evidence>
<dbReference type="GO" id="GO:0016746">
    <property type="term" value="F:acyltransferase activity"/>
    <property type="evidence" value="ECO:0007669"/>
    <property type="project" value="UniProtKB-KW"/>
</dbReference>
<proteinExistence type="predicted"/>
<dbReference type="PROSITE" id="PS51186">
    <property type="entry name" value="GNAT"/>
    <property type="match status" value="1"/>
</dbReference>
<name>A0ABW9J255_9SPHI</name>
<keyword evidence="2 4" id="KW-0012">Acyltransferase</keyword>
<keyword evidence="5" id="KW-1185">Reference proteome</keyword>
<keyword evidence="1 4" id="KW-0808">Transferase</keyword>
<reference evidence="4 5" key="1">
    <citation type="submission" date="2024-12" db="EMBL/GenBank/DDBJ databases">
        <authorList>
            <person name="Hu S."/>
        </authorList>
    </citation>
    <scope>NUCLEOTIDE SEQUENCE [LARGE SCALE GENOMIC DNA]</scope>
    <source>
        <strain evidence="4 5">THG-T11</strain>
    </source>
</reference>
<organism evidence="4 5">
    <name type="scientific">Pedobacter ureilyticus</name>
    <dbReference type="NCBI Taxonomy" id="1393051"/>
    <lineage>
        <taxon>Bacteria</taxon>
        <taxon>Pseudomonadati</taxon>
        <taxon>Bacteroidota</taxon>
        <taxon>Sphingobacteriia</taxon>
        <taxon>Sphingobacteriales</taxon>
        <taxon>Sphingobacteriaceae</taxon>
        <taxon>Pedobacter</taxon>
    </lineage>
</organism>
<gene>
    <name evidence="4" type="ORF">E6A44_001165</name>
</gene>
<dbReference type="EMBL" id="SSHJ02000001">
    <property type="protein sequence ID" value="MFN0254164.1"/>
    <property type="molecule type" value="Genomic_DNA"/>
</dbReference>
<evidence type="ECO:0000313" key="5">
    <source>
        <dbReference type="Proteomes" id="UP001517247"/>
    </source>
</evidence>
<dbReference type="Pfam" id="PF13673">
    <property type="entry name" value="Acetyltransf_10"/>
    <property type="match status" value="1"/>
</dbReference>
<dbReference type="InterPro" id="IPR016181">
    <property type="entry name" value="Acyl_CoA_acyltransferase"/>
</dbReference>
<dbReference type="SUPFAM" id="SSF55729">
    <property type="entry name" value="Acyl-CoA N-acyltransferases (Nat)"/>
    <property type="match status" value="1"/>
</dbReference>
<dbReference type="PANTHER" id="PTHR43800:SF1">
    <property type="entry name" value="PEPTIDYL-LYSINE N-ACETYLTRANSFERASE YJAB"/>
    <property type="match status" value="1"/>
</dbReference>
<dbReference type="Proteomes" id="UP001517247">
    <property type="component" value="Unassembled WGS sequence"/>
</dbReference>
<comment type="caution">
    <text evidence="4">The sequence shown here is derived from an EMBL/GenBank/DDBJ whole genome shotgun (WGS) entry which is preliminary data.</text>
</comment>
<dbReference type="InterPro" id="IPR000182">
    <property type="entry name" value="GNAT_dom"/>
</dbReference>
<dbReference type="RefSeq" id="WP_138721342.1">
    <property type="nucleotide sequence ID" value="NZ_SSHJ02000001.1"/>
</dbReference>
<protein>
    <submittedName>
        <fullName evidence="4">GNAT family N-acetyltransferase</fullName>
        <ecNumber evidence="4">2.3.1.-</ecNumber>
    </submittedName>
</protein>
<dbReference type="CDD" id="cd04301">
    <property type="entry name" value="NAT_SF"/>
    <property type="match status" value="1"/>
</dbReference>
<evidence type="ECO:0000256" key="2">
    <source>
        <dbReference type="ARBA" id="ARBA00023315"/>
    </source>
</evidence>
<accession>A0ABW9J255</accession>
<dbReference type="Gene3D" id="3.40.630.30">
    <property type="match status" value="1"/>
</dbReference>
<dbReference type="EC" id="2.3.1.-" evidence="4"/>